<gene>
    <name evidence="2" type="ORF">CU098_005738</name>
</gene>
<protein>
    <recommendedName>
        <fullName evidence="1">Swiss Army Knife RNA repair protein HAD domain-containing protein</fullName>
    </recommendedName>
</protein>
<dbReference type="GO" id="GO:1990259">
    <property type="term" value="F:histone H2AQ104 methyltransferase activity"/>
    <property type="evidence" value="ECO:0007669"/>
    <property type="project" value="TreeGrafter"/>
</dbReference>
<dbReference type="AlphaFoldDB" id="A0A367ITU4"/>
<comment type="caution">
    <text evidence="2">The sequence shown here is derived from an EMBL/GenBank/DDBJ whole genome shotgun (WGS) entry which is preliminary data.</text>
</comment>
<evidence type="ECO:0000259" key="1">
    <source>
        <dbReference type="Pfam" id="PF10307"/>
    </source>
</evidence>
<evidence type="ECO:0000313" key="3">
    <source>
        <dbReference type="Proteomes" id="UP000253551"/>
    </source>
</evidence>
<dbReference type="GO" id="GO:0000494">
    <property type="term" value="P:box C/D sno(s)RNA 3'-end processing"/>
    <property type="evidence" value="ECO:0007669"/>
    <property type="project" value="TreeGrafter"/>
</dbReference>
<sequence length="461" mass="52955">MMITSYNKIRDAERGVLQRQFKKSSFFLSKQHRQPTKLAIFDFDSTLFFSPLLSPTIWHPSLIRVATSESVYGPGWWRDIRSLDLGPTQELEKTAWKGFWNEKIVAEARACIEDSDTMTIVLTGRRYHPFHHLIPLMLSSKGLEFDVIGLRPDPERVSEDYDWQVNHGGSVCYNLSGSVFQSTMHFKTCFILNILHNVPSLKQVTMWDDRLPHVKRFKEYLGGLVKTGLIQKGHVIYVPGIRPKYNPVWEKRVIGHIIETHNKALLAHRQDGLKRGKIEQRIPTWPHSEDPLDTSQKPLQLFPLPAATIVRLSSTCTQQLKQTYLPLFKQQQQHRSNGGGEELEFFGDAVYVSSEALDNNSIPVGNIGDQVQVAIKAYSNTPHHFSLRVKIKTMTYMLPLWFKPSEYNDILHDRNAHWITTQGNTITGQIDYVYRLGVVEKKAEKRSATEDSLRPSVRPKP</sequence>
<keyword evidence="3" id="KW-1185">Reference proteome</keyword>
<dbReference type="PANTHER" id="PTHR10335:SF23">
    <property type="entry name" value="OB FOLD-CONTAINING PROTEIN, NUCLEIC ACID BINDING"/>
    <property type="match status" value="1"/>
</dbReference>
<dbReference type="Proteomes" id="UP000253551">
    <property type="component" value="Unassembled WGS sequence"/>
</dbReference>
<dbReference type="GO" id="GO:0003723">
    <property type="term" value="F:RNA binding"/>
    <property type="evidence" value="ECO:0007669"/>
    <property type="project" value="TreeGrafter"/>
</dbReference>
<reference evidence="2 3" key="1">
    <citation type="journal article" date="2018" name="G3 (Bethesda)">
        <title>Phylogenetic and Phylogenomic Definition of Rhizopus Species.</title>
        <authorList>
            <person name="Gryganskyi A.P."/>
            <person name="Golan J."/>
            <person name="Dolatabadi S."/>
            <person name="Mondo S."/>
            <person name="Robb S."/>
            <person name="Idnurm A."/>
            <person name="Muszewska A."/>
            <person name="Steczkiewicz K."/>
            <person name="Masonjones S."/>
            <person name="Liao H.L."/>
            <person name="Gajdeczka M.T."/>
            <person name="Anike F."/>
            <person name="Vuek A."/>
            <person name="Anishchenko I.M."/>
            <person name="Voigt K."/>
            <person name="de Hoog G.S."/>
            <person name="Smith M.E."/>
            <person name="Heitman J."/>
            <person name="Vilgalys R."/>
            <person name="Stajich J.E."/>
        </authorList>
    </citation>
    <scope>NUCLEOTIDE SEQUENCE [LARGE SCALE GENOMIC DNA]</scope>
    <source>
        <strain evidence="2 3">LSU 92-RS-03</strain>
    </source>
</reference>
<dbReference type="InterPro" id="IPR018812">
    <property type="entry name" value="SAK_HAD"/>
</dbReference>
<name>A0A367ITU4_RHIST</name>
<evidence type="ECO:0000313" key="2">
    <source>
        <dbReference type="EMBL" id="RCH81103.1"/>
    </source>
</evidence>
<dbReference type="GO" id="GO:0032040">
    <property type="term" value="C:small-subunit processome"/>
    <property type="evidence" value="ECO:0007669"/>
    <property type="project" value="TreeGrafter"/>
</dbReference>
<proteinExistence type="predicted"/>
<dbReference type="GO" id="GO:0008649">
    <property type="term" value="F:rRNA methyltransferase activity"/>
    <property type="evidence" value="ECO:0007669"/>
    <property type="project" value="TreeGrafter"/>
</dbReference>
<dbReference type="Pfam" id="PF10307">
    <property type="entry name" value="HAD_SAK_1"/>
    <property type="match status" value="1"/>
</dbReference>
<feature type="domain" description="Swiss Army Knife RNA repair protein HAD" evidence="1">
    <location>
        <begin position="50"/>
        <end position="263"/>
    </location>
</feature>
<dbReference type="GO" id="GO:0031428">
    <property type="term" value="C:box C/D methylation guide snoRNP complex"/>
    <property type="evidence" value="ECO:0007669"/>
    <property type="project" value="TreeGrafter"/>
</dbReference>
<dbReference type="OrthoDB" id="5596992at2759"/>
<dbReference type="PANTHER" id="PTHR10335">
    <property type="entry name" value="RRNA 2-O-METHYLTRANSFERASE FIBRILLARIN"/>
    <property type="match status" value="1"/>
</dbReference>
<organism evidence="2 3">
    <name type="scientific">Rhizopus stolonifer</name>
    <name type="common">Rhizopus nigricans</name>
    <dbReference type="NCBI Taxonomy" id="4846"/>
    <lineage>
        <taxon>Eukaryota</taxon>
        <taxon>Fungi</taxon>
        <taxon>Fungi incertae sedis</taxon>
        <taxon>Mucoromycota</taxon>
        <taxon>Mucoromycotina</taxon>
        <taxon>Mucoromycetes</taxon>
        <taxon>Mucorales</taxon>
        <taxon>Mucorineae</taxon>
        <taxon>Rhizopodaceae</taxon>
        <taxon>Rhizopus</taxon>
    </lineage>
</organism>
<accession>A0A367ITU4</accession>
<dbReference type="EMBL" id="PJQM01005667">
    <property type="protein sequence ID" value="RCH81103.1"/>
    <property type="molecule type" value="Genomic_DNA"/>
</dbReference>